<proteinExistence type="predicted"/>
<comment type="caution">
    <text evidence="1">The sequence shown here is derived from an EMBL/GenBank/DDBJ whole genome shotgun (WGS) entry which is preliminary data.</text>
</comment>
<dbReference type="EMBL" id="CM046393">
    <property type="protein sequence ID" value="KAI8550605.1"/>
    <property type="molecule type" value="Genomic_DNA"/>
</dbReference>
<evidence type="ECO:0000313" key="1">
    <source>
        <dbReference type="EMBL" id="KAI8550605.1"/>
    </source>
</evidence>
<accession>A0ACC0NBL1</accession>
<keyword evidence="2" id="KW-1185">Reference proteome</keyword>
<evidence type="ECO:0000313" key="2">
    <source>
        <dbReference type="Proteomes" id="UP001062846"/>
    </source>
</evidence>
<name>A0ACC0NBL1_RHOML</name>
<protein>
    <submittedName>
        <fullName evidence="1">Uncharacterized protein</fullName>
    </submittedName>
</protein>
<organism evidence="1 2">
    <name type="scientific">Rhododendron molle</name>
    <name type="common">Chinese azalea</name>
    <name type="synonym">Azalea mollis</name>
    <dbReference type="NCBI Taxonomy" id="49168"/>
    <lineage>
        <taxon>Eukaryota</taxon>
        <taxon>Viridiplantae</taxon>
        <taxon>Streptophyta</taxon>
        <taxon>Embryophyta</taxon>
        <taxon>Tracheophyta</taxon>
        <taxon>Spermatophyta</taxon>
        <taxon>Magnoliopsida</taxon>
        <taxon>eudicotyledons</taxon>
        <taxon>Gunneridae</taxon>
        <taxon>Pentapetalae</taxon>
        <taxon>asterids</taxon>
        <taxon>Ericales</taxon>
        <taxon>Ericaceae</taxon>
        <taxon>Ericoideae</taxon>
        <taxon>Rhodoreae</taxon>
        <taxon>Rhododendron</taxon>
    </lineage>
</organism>
<gene>
    <name evidence="1" type="ORF">RHMOL_Rhmol06G0120400</name>
</gene>
<dbReference type="Proteomes" id="UP001062846">
    <property type="component" value="Chromosome 6"/>
</dbReference>
<sequence length="95" mass="8996">MGASAAAAGGGDGGECQQQGVGGRDEHRATEAEPHVTKEIGTVGPNVEPVGLGTMAEGSPIVGGSSTSVGGSGAGGGDVEPIGSLRGIRQEAKGL</sequence>
<reference evidence="1" key="1">
    <citation type="submission" date="2022-02" db="EMBL/GenBank/DDBJ databases">
        <title>Plant Genome Project.</title>
        <authorList>
            <person name="Zhang R.-G."/>
        </authorList>
    </citation>
    <scope>NUCLEOTIDE SEQUENCE</scope>
    <source>
        <strain evidence="1">AT1</strain>
    </source>
</reference>